<proteinExistence type="predicted"/>
<organism evidence="1 2">
    <name type="scientific">Actinomadura chokoriensis</name>
    <dbReference type="NCBI Taxonomy" id="454156"/>
    <lineage>
        <taxon>Bacteria</taxon>
        <taxon>Bacillati</taxon>
        <taxon>Actinomycetota</taxon>
        <taxon>Actinomycetes</taxon>
        <taxon>Streptosporangiales</taxon>
        <taxon>Thermomonosporaceae</taxon>
        <taxon>Actinomadura</taxon>
    </lineage>
</organism>
<accession>A0ABV4QPQ5</accession>
<comment type="caution">
    <text evidence="1">The sequence shown here is derived from an EMBL/GenBank/DDBJ whole genome shotgun (WGS) entry which is preliminary data.</text>
</comment>
<reference evidence="1 2" key="1">
    <citation type="submission" date="2023-11" db="EMBL/GenBank/DDBJ databases">
        <title>Actinomadura monticuli sp. nov., isolated from volcanic ash.</title>
        <authorList>
            <person name="Lee S.D."/>
            <person name="Yang H."/>
            <person name="Kim I.S."/>
        </authorList>
    </citation>
    <scope>NUCLEOTIDE SEQUENCE [LARGE SCALE GENOMIC DNA]</scope>
    <source>
        <strain evidence="1 2">DSM 45346</strain>
    </source>
</reference>
<dbReference type="RefSeq" id="WP_371938853.1">
    <property type="nucleotide sequence ID" value="NZ_JAXCEH010000001.1"/>
</dbReference>
<evidence type="ECO:0000313" key="1">
    <source>
        <dbReference type="EMBL" id="MFA1552584.1"/>
    </source>
</evidence>
<name>A0ABV4QPQ5_9ACTN</name>
<dbReference type="EMBL" id="JAXCEH010000001">
    <property type="protein sequence ID" value="MFA1552584.1"/>
    <property type="molecule type" value="Genomic_DNA"/>
</dbReference>
<evidence type="ECO:0000313" key="2">
    <source>
        <dbReference type="Proteomes" id="UP001569904"/>
    </source>
</evidence>
<gene>
    <name evidence="1" type="ORF">SM436_02655</name>
</gene>
<keyword evidence="2" id="KW-1185">Reference proteome</keyword>
<dbReference type="Proteomes" id="UP001569904">
    <property type="component" value="Unassembled WGS sequence"/>
</dbReference>
<sequence length="104" mass="11720">MSFPEHESPAVESYVRLQVLGMHLRAHRFTIHHVAGGLVVRNMTPTARSRYGAGEVPSDTITCRPREEDGGRYWYYTSWQQSIAEAERITDALVMIKGYLGVPG</sequence>
<protein>
    <submittedName>
        <fullName evidence="1">Uncharacterized protein</fullName>
    </submittedName>
</protein>